<dbReference type="RefSeq" id="WP_187014445.1">
    <property type="nucleotide sequence ID" value="NZ_JACOQI010000005.1"/>
</dbReference>
<gene>
    <name evidence="1" type="ORF">H8Z83_07465</name>
</gene>
<accession>A0A923MGA1</accession>
<dbReference type="AlphaFoldDB" id="A0A923MGA1"/>
<dbReference type="Proteomes" id="UP000620327">
    <property type="component" value="Unassembled WGS sequence"/>
</dbReference>
<sequence length="76" mass="9212">MEDAKWYFTHETEEDRLWYRIFFAMCQKFGVSWSKASEKQKAFIEEITRINYEREMAKRNMTAKPVRGFFDAEVSA</sequence>
<name>A0A923MGA1_9FIRM</name>
<proteinExistence type="predicted"/>
<reference evidence="1" key="1">
    <citation type="submission" date="2020-08" db="EMBL/GenBank/DDBJ databases">
        <title>Genome public.</title>
        <authorList>
            <person name="Liu C."/>
            <person name="Sun Q."/>
        </authorList>
    </citation>
    <scope>NUCLEOTIDE SEQUENCE</scope>
    <source>
        <strain evidence="1">BX15</strain>
    </source>
</reference>
<evidence type="ECO:0000313" key="1">
    <source>
        <dbReference type="EMBL" id="MBC5770157.1"/>
    </source>
</evidence>
<keyword evidence="2" id="KW-1185">Reference proteome</keyword>
<evidence type="ECO:0000313" key="2">
    <source>
        <dbReference type="Proteomes" id="UP000620327"/>
    </source>
</evidence>
<dbReference type="EMBL" id="JACOQI010000005">
    <property type="protein sequence ID" value="MBC5770157.1"/>
    <property type="molecule type" value="Genomic_DNA"/>
</dbReference>
<comment type="caution">
    <text evidence="1">The sequence shown here is derived from an EMBL/GenBank/DDBJ whole genome shotgun (WGS) entry which is preliminary data.</text>
</comment>
<organism evidence="1 2">
    <name type="scientific">Dysosmobacter segnis</name>
    <dbReference type="NCBI Taxonomy" id="2763042"/>
    <lineage>
        <taxon>Bacteria</taxon>
        <taxon>Bacillati</taxon>
        <taxon>Bacillota</taxon>
        <taxon>Clostridia</taxon>
        <taxon>Eubacteriales</taxon>
        <taxon>Oscillospiraceae</taxon>
        <taxon>Dysosmobacter</taxon>
    </lineage>
</organism>
<protein>
    <submittedName>
        <fullName evidence="1">Uncharacterized protein</fullName>
    </submittedName>
</protein>